<keyword evidence="1" id="KW-1133">Transmembrane helix</keyword>
<name>A0A2Y9AXH3_9RHOB</name>
<evidence type="ECO:0000256" key="1">
    <source>
        <dbReference type="SAM" id="Phobius"/>
    </source>
</evidence>
<dbReference type="Proteomes" id="UP000245839">
    <property type="component" value="Unassembled WGS sequence"/>
</dbReference>
<evidence type="ECO:0000313" key="4">
    <source>
        <dbReference type="Proteomes" id="UP000245839"/>
    </source>
</evidence>
<feature type="transmembrane region" description="Helical" evidence="1">
    <location>
        <begin position="340"/>
        <end position="359"/>
    </location>
</feature>
<reference evidence="2 4" key="2">
    <citation type="submission" date="2018-03" db="EMBL/GenBank/DDBJ databases">
        <title>Genomic Encyclopedia of Archaeal and Bacterial Type Strains, Phase II (KMG-II): from individual species to whole genera.</title>
        <authorList>
            <person name="Goeker M."/>
        </authorList>
    </citation>
    <scope>NUCLEOTIDE SEQUENCE [LARGE SCALE GENOMIC DNA]</scope>
    <source>
        <strain evidence="2 4">DSM 25227</strain>
    </source>
</reference>
<evidence type="ECO:0000313" key="3">
    <source>
        <dbReference type="EMBL" id="SSA49014.1"/>
    </source>
</evidence>
<dbReference type="EMBL" id="QGDJ01000009">
    <property type="protein sequence ID" value="PWJ16136.1"/>
    <property type="molecule type" value="Genomic_DNA"/>
</dbReference>
<gene>
    <name evidence="2" type="ORF">BCF38_10920</name>
    <name evidence="3" type="ORF">SAMN05421539_10920</name>
</gene>
<dbReference type="Pfam" id="PF13795">
    <property type="entry name" value="HupE_UreJ_2"/>
    <property type="match status" value="1"/>
</dbReference>
<organism evidence="3 5">
    <name type="scientific">Jannaschia seohaensis</name>
    <dbReference type="NCBI Taxonomy" id="475081"/>
    <lineage>
        <taxon>Bacteria</taxon>
        <taxon>Pseudomonadati</taxon>
        <taxon>Pseudomonadota</taxon>
        <taxon>Alphaproteobacteria</taxon>
        <taxon>Rhodobacterales</taxon>
        <taxon>Roseobacteraceae</taxon>
        <taxon>Jannaschia</taxon>
    </lineage>
</organism>
<keyword evidence="1" id="KW-0812">Transmembrane</keyword>
<proteinExistence type="predicted"/>
<evidence type="ECO:0000313" key="2">
    <source>
        <dbReference type="EMBL" id="PWJ16136.1"/>
    </source>
</evidence>
<evidence type="ECO:0000313" key="5">
    <source>
        <dbReference type="Proteomes" id="UP000251571"/>
    </source>
</evidence>
<accession>A0A2Y9AXH3</accession>
<sequence>MVLCVAVAAHEVQPAVADVAVTPETVRIDMRLAVEPILAGIDLSDVTDTDESPLSGLVERFRAMPPDALEPVLRDAWPSLAARMTLTVEGAPLAPELGAVAIPPVGDVELRRDSVLTVTAPLPPGEAPVVLGWDGGLGGLIVRQIGEGASYEVFLTGGAVTEPMPRLGVAEQTLAQVAKRYTVSGFVHVIPDGLDHILFVLGLFLYALAWRPLLWQVTSFTVAHATTLSLATIGAIVVPEGRMWLVETIIAVSIVWIAVENVLGPKGREIGWGRIGIVFLFGLAHGLGFASVLSEFGIGAHVAATLAFFTVGLEIGHLTVIAVAYLLLGIPFGHRPIYRALVVVPGSLIIAGIGAYWVLNRIGWVGDLPLLT</sequence>
<feature type="transmembrane region" description="Helical" evidence="1">
    <location>
        <begin position="244"/>
        <end position="263"/>
    </location>
</feature>
<feature type="transmembrane region" description="Helical" evidence="1">
    <location>
        <begin position="306"/>
        <end position="328"/>
    </location>
</feature>
<feature type="transmembrane region" description="Helical" evidence="1">
    <location>
        <begin position="217"/>
        <end position="238"/>
    </location>
</feature>
<dbReference type="InterPro" id="IPR032809">
    <property type="entry name" value="Put_HupE_UreJ"/>
</dbReference>
<dbReference type="EMBL" id="UETC01000009">
    <property type="protein sequence ID" value="SSA49014.1"/>
    <property type="molecule type" value="Genomic_DNA"/>
</dbReference>
<dbReference type="AlphaFoldDB" id="A0A2Y9AXH3"/>
<reference evidence="3 5" key="1">
    <citation type="submission" date="2016-10" db="EMBL/GenBank/DDBJ databases">
        <authorList>
            <person name="Cai Z."/>
        </authorList>
    </citation>
    <scope>NUCLEOTIDE SEQUENCE [LARGE SCALE GENOMIC DNA]</scope>
    <source>
        <strain evidence="3 5">DSM 25227</strain>
    </source>
</reference>
<keyword evidence="1" id="KW-0472">Membrane</keyword>
<dbReference type="Proteomes" id="UP000251571">
    <property type="component" value="Unassembled WGS sequence"/>
</dbReference>
<feature type="transmembrane region" description="Helical" evidence="1">
    <location>
        <begin position="275"/>
        <end position="294"/>
    </location>
</feature>
<protein>
    <submittedName>
        <fullName evidence="3">HupE / UreJ protein</fullName>
    </submittedName>
    <submittedName>
        <fullName evidence="2">HupE/UreJ protein</fullName>
    </submittedName>
</protein>
<feature type="transmembrane region" description="Helical" evidence="1">
    <location>
        <begin position="193"/>
        <end position="210"/>
    </location>
</feature>
<keyword evidence="4" id="KW-1185">Reference proteome</keyword>